<protein>
    <submittedName>
        <fullName evidence="2">Uncharacterized protein</fullName>
    </submittedName>
</protein>
<accession>A0A0A9G7S9</accession>
<sequence length="67" mass="7536">MACCRSRGRGRRMPPPRCSSARRCSISISRGCLLTRGSPCRRCCPAIRARPYPPPTMPWQCLTRGRS</sequence>
<evidence type="ECO:0000256" key="1">
    <source>
        <dbReference type="SAM" id="MobiDB-lite"/>
    </source>
</evidence>
<evidence type="ECO:0000313" key="2">
    <source>
        <dbReference type="EMBL" id="JAE20552.1"/>
    </source>
</evidence>
<organism evidence="2">
    <name type="scientific">Arundo donax</name>
    <name type="common">Giant reed</name>
    <name type="synonym">Donax arundinaceus</name>
    <dbReference type="NCBI Taxonomy" id="35708"/>
    <lineage>
        <taxon>Eukaryota</taxon>
        <taxon>Viridiplantae</taxon>
        <taxon>Streptophyta</taxon>
        <taxon>Embryophyta</taxon>
        <taxon>Tracheophyta</taxon>
        <taxon>Spermatophyta</taxon>
        <taxon>Magnoliopsida</taxon>
        <taxon>Liliopsida</taxon>
        <taxon>Poales</taxon>
        <taxon>Poaceae</taxon>
        <taxon>PACMAD clade</taxon>
        <taxon>Arundinoideae</taxon>
        <taxon>Arundineae</taxon>
        <taxon>Arundo</taxon>
    </lineage>
</organism>
<reference evidence="2" key="2">
    <citation type="journal article" date="2015" name="Data Brief">
        <title>Shoot transcriptome of the giant reed, Arundo donax.</title>
        <authorList>
            <person name="Barrero R.A."/>
            <person name="Guerrero F.D."/>
            <person name="Moolhuijzen P."/>
            <person name="Goolsby J.A."/>
            <person name="Tidwell J."/>
            <person name="Bellgard S.E."/>
            <person name="Bellgard M.I."/>
        </authorList>
    </citation>
    <scope>NUCLEOTIDE SEQUENCE</scope>
    <source>
        <tissue evidence="2">Shoot tissue taken approximately 20 cm above the soil surface</tissue>
    </source>
</reference>
<name>A0A0A9G7S9_ARUDO</name>
<proteinExistence type="predicted"/>
<feature type="region of interest" description="Disordered" evidence="1">
    <location>
        <begin position="1"/>
        <end position="21"/>
    </location>
</feature>
<feature type="compositionally biased region" description="Basic residues" evidence="1">
    <location>
        <begin position="1"/>
        <end position="14"/>
    </location>
</feature>
<reference evidence="2" key="1">
    <citation type="submission" date="2014-09" db="EMBL/GenBank/DDBJ databases">
        <authorList>
            <person name="Magalhaes I.L.F."/>
            <person name="Oliveira U."/>
            <person name="Santos F.R."/>
            <person name="Vidigal T.H.D.A."/>
            <person name="Brescovit A.D."/>
            <person name="Santos A.J."/>
        </authorList>
    </citation>
    <scope>NUCLEOTIDE SEQUENCE</scope>
    <source>
        <tissue evidence="2">Shoot tissue taken approximately 20 cm above the soil surface</tissue>
    </source>
</reference>
<dbReference type="AlphaFoldDB" id="A0A0A9G7S9"/>
<dbReference type="EMBL" id="GBRH01177344">
    <property type="protein sequence ID" value="JAE20552.1"/>
    <property type="molecule type" value="Transcribed_RNA"/>
</dbReference>